<comment type="caution">
    <text evidence="2">The sequence shown here is derived from an EMBL/GenBank/DDBJ whole genome shotgun (WGS) entry which is preliminary data.</text>
</comment>
<evidence type="ECO:0000313" key="3">
    <source>
        <dbReference type="Proteomes" id="UP000294743"/>
    </source>
</evidence>
<reference evidence="2 3" key="1">
    <citation type="submission" date="2019-03" db="EMBL/GenBank/DDBJ databases">
        <title>Genomic Encyclopedia of Type Strains, Phase IV (KMG-IV): sequencing the most valuable type-strain genomes for metagenomic binning, comparative biology and taxonomic classification.</title>
        <authorList>
            <person name="Goeker M."/>
        </authorList>
    </citation>
    <scope>NUCLEOTIDE SEQUENCE [LARGE SCALE GENOMIC DNA]</scope>
    <source>
        <strain evidence="2 3">DSM 28867</strain>
    </source>
</reference>
<accession>A0A4V3G6T3</accession>
<dbReference type="Pfam" id="PF03703">
    <property type="entry name" value="bPH_2"/>
    <property type="match status" value="1"/>
</dbReference>
<evidence type="ECO:0000313" key="2">
    <source>
        <dbReference type="EMBL" id="TDW16464.1"/>
    </source>
</evidence>
<name>A0A4V3G6T3_9FIRM</name>
<organism evidence="2 3">
    <name type="scientific">Breznakia blatticola</name>
    <dbReference type="NCBI Taxonomy" id="1754012"/>
    <lineage>
        <taxon>Bacteria</taxon>
        <taxon>Bacillati</taxon>
        <taxon>Bacillota</taxon>
        <taxon>Erysipelotrichia</taxon>
        <taxon>Erysipelotrichales</taxon>
        <taxon>Erysipelotrichaceae</taxon>
        <taxon>Breznakia</taxon>
    </lineage>
</organism>
<keyword evidence="3" id="KW-1185">Reference proteome</keyword>
<dbReference type="Proteomes" id="UP000294743">
    <property type="component" value="Unassembled WGS sequence"/>
</dbReference>
<proteinExistence type="predicted"/>
<protein>
    <submittedName>
        <fullName evidence="2">PH (Pleckstrin Homology) domain-containing protein</fullName>
    </submittedName>
</protein>
<dbReference type="EMBL" id="SODD01000023">
    <property type="protein sequence ID" value="TDW16464.1"/>
    <property type="molecule type" value="Genomic_DNA"/>
</dbReference>
<dbReference type="AlphaFoldDB" id="A0A4V3G6T3"/>
<feature type="domain" description="YdbS-like PH" evidence="1">
    <location>
        <begin position="71"/>
        <end position="143"/>
    </location>
</feature>
<dbReference type="InterPro" id="IPR005182">
    <property type="entry name" value="YdbS-like_PH"/>
</dbReference>
<dbReference type="OrthoDB" id="9790842at2"/>
<dbReference type="PANTHER" id="PTHR37938:SF1">
    <property type="entry name" value="BLL0215 PROTEIN"/>
    <property type="match status" value="1"/>
</dbReference>
<sequence length="164" mass="18463">MFCPKCGFDAQDANFCAKCGTDLSNIQIDGKPTTNQVHESPTNQKPDKEVVLWEGKPEGLGDKAKMIFNDTRYKVTNERIIVTDGLIGKKQVEVELRHVKDIQVKQSITDRLAKVGDITIYTTDITEGTLVLSNILDAFTVKDIIRRAVLDIRDSVNVQYHERI</sequence>
<dbReference type="PANTHER" id="PTHR37938">
    <property type="entry name" value="BLL0215 PROTEIN"/>
    <property type="match status" value="1"/>
</dbReference>
<evidence type="ECO:0000259" key="1">
    <source>
        <dbReference type="Pfam" id="PF03703"/>
    </source>
</evidence>
<gene>
    <name evidence="2" type="ORF">EDD63_12321</name>
</gene>
<dbReference type="RefSeq" id="WP_134169885.1">
    <property type="nucleotide sequence ID" value="NZ_SODD01000023.1"/>
</dbReference>